<evidence type="ECO:0000313" key="2">
    <source>
        <dbReference type="EMBL" id="KAJ1111551.1"/>
    </source>
</evidence>
<comment type="caution">
    <text evidence="2">The sequence shown here is derived from an EMBL/GenBank/DDBJ whole genome shotgun (WGS) entry which is preliminary data.</text>
</comment>
<dbReference type="Proteomes" id="UP001066276">
    <property type="component" value="Chromosome 9"/>
</dbReference>
<keyword evidence="3" id="KW-1185">Reference proteome</keyword>
<accession>A0AAV7N7Q9</accession>
<name>A0AAV7N7Q9_PLEWA</name>
<reference evidence="2" key="1">
    <citation type="journal article" date="2022" name="bioRxiv">
        <title>Sequencing and chromosome-scale assembly of the giantPleurodeles waltlgenome.</title>
        <authorList>
            <person name="Brown T."/>
            <person name="Elewa A."/>
            <person name="Iarovenko S."/>
            <person name="Subramanian E."/>
            <person name="Araus A.J."/>
            <person name="Petzold A."/>
            <person name="Susuki M."/>
            <person name="Suzuki K.-i.T."/>
            <person name="Hayashi T."/>
            <person name="Toyoda A."/>
            <person name="Oliveira C."/>
            <person name="Osipova E."/>
            <person name="Leigh N.D."/>
            <person name="Simon A."/>
            <person name="Yun M.H."/>
        </authorList>
    </citation>
    <scope>NUCLEOTIDE SEQUENCE</scope>
    <source>
        <strain evidence="2">20211129_DDA</strain>
        <tissue evidence="2">Liver</tissue>
    </source>
</reference>
<sequence>MNGTRTTGPAVMKITASLQRPARKLLPNPSSWLRGEDQWRIWLHMDPPGQIVLCRPPVLQETQEPPAETPWSEGPKMIADAATEPKPPSMLLSP</sequence>
<dbReference type="EMBL" id="JANPWB010000013">
    <property type="protein sequence ID" value="KAJ1111551.1"/>
    <property type="molecule type" value="Genomic_DNA"/>
</dbReference>
<evidence type="ECO:0000313" key="3">
    <source>
        <dbReference type="Proteomes" id="UP001066276"/>
    </source>
</evidence>
<dbReference type="AlphaFoldDB" id="A0AAV7N7Q9"/>
<feature type="region of interest" description="Disordered" evidence="1">
    <location>
        <begin position="60"/>
        <end position="94"/>
    </location>
</feature>
<protein>
    <submittedName>
        <fullName evidence="2">Uncharacterized protein</fullName>
    </submittedName>
</protein>
<proteinExistence type="predicted"/>
<gene>
    <name evidence="2" type="ORF">NDU88_008873</name>
</gene>
<evidence type="ECO:0000256" key="1">
    <source>
        <dbReference type="SAM" id="MobiDB-lite"/>
    </source>
</evidence>
<organism evidence="2 3">
    <name type="scientific">Pleurodeles waltl</name>
    <name type="common">Iberian ribbed newt</name>
    <dbReference type="NCBI Taxonomy" id="8319"/>
    <lineage>
        <taxon>Eukaryota</taxon>
        <taxon>Metazoa</taxon>
        <taxon>Chordata</taxon>
        <taxon>Craniata</taxon>
        <taxon>Vertebrata</taxon>
        <taxon>Euteleostomi</taxon>
        <taxon>Amphibia</taxon>
        <taxon>Batrachia</taxon>
        <taxon>Caudata</taxon>
        <taxon>Salamandroidea</taxon>
        <taxon>Salamandridae</taxon>
        <taxon>Pleurodelinae</taxon>
        <taxon>Pleurodeles</taxon>
    </lineage>
</organism>